<dbReference type="GO" id="GO:0006261">
    <property type="term" value="P:DNA-templated DNA replication"/>
    <property type="evidence" value="ECO:0007669"/>
    <property type="project" value="InterPro"/>
</dbReference>
<dbReference type="OrthoDB" id="10254730at2759"/>
<feature type="compositionally biased region" description="Polar residues" evidence="7">
    <location>
        <begin position="92"/>
        <end position="102"/>
    </location>
</feature>
<dbReference type="GO" id="GO:0003677">
    <property type="term" value="F:DNA binding"/>
    <property type="evidence" value="ECO:0007669"/>
    <property type="project" value="UniProtKB-UniRule"/>
</dbReference>
<comment type="subcellular location">
    <subcellularLocation>
        <location evidence="1 6">Nucleus</location>
    </subcellularLocation>
</comment>
<feature type="domain" description="DNA polymerase alpha/delta/epsilon subunit B" evidence="8">
    <location>
        <begin position="365"/>
        <end position="502"/>
    </location>
</feature>
<keyword evidence="5 6" id="KW-0539">Nucleus</keyword>
<dbReference type="STRING" id="765915.A0A1Y2HV51"/>
<dbReference type="GO" id="GO:0008622">
    <property type="term" value="C:epsilon DNA polymerase complex"/>
    <property type="evidence" value="ECO:0007669"/>
    <property type="project" value="UniProtKB-UniRule"/>
</dbReference>
<proteinExistence type="inferred from homology"/>
<keyword evidence="4 6" id="KW-0238">DNA-binding</keyword>
<dbReference type="InterPro" id="IPR016266">
    <property type="entry name" value="POLE2"/>
</dbReference>
<feature type="region of interest" description="Disordered" evidence="7">
    <location>
        <begin position="92"/>
        <end position="121"/>
    </location>
</feature>
<comment type="similarity">
    <text evidence="2 6">Belongs to the DNA polymerase epsilon subunit B family.</text>
</comment>
<evidence type="ECO:0000256" key="3">
    <source>
        <dbReference type="ARBA" id="ARBA00022705"/>
    </source>
</evidence>
<evidence type="ECO:0000313" key="10">
    <source>
        <dbReference type="Proteomes" id="UP000193411"/>
    </source>
</evidence>
<dbReference type="EMBL" id="MCFL01000008">
    <property type="protein sequence ID" value="ORZ38488.1"/>
    <property type="molecule type" value="Genomic_DNA"/>
</dbReference>
<reference evidence="9 10" key="1">
    <citation type="submission" date="2016-07" db="EMBL/GenBank/DDBJ databases">
        <title>Pervasive Adenine N6-methylation of Active Genes in Fungi.</title>
        <authorList>
            <consortium name="DOE Joint Genome Institute"/>
            <person name="Mondo S.J."/>
            <person name="Dannebaum R.O."/>
            <person name="Kuo R.C."/>
            <person name="Labutti K."/>
            <person name="Haridas S."/>
            <person name="Kuo A."/>
            <person name="Salamov A."/>
            <person name="Ahrendt S.R."/>
            <person name="Lipzen A."/>
            <person name="Sullivan W."/>
            <person name="Andreopoulos W.B."/>
            <person name="Clum A."/>
            <person name="Lindquist E."/>
            <person name="Daum C."/>
            <person name="Ramamoorthy G.K."/>
            <person name="Gryganskyi A."/>
            <person name="Culley D."/>
            <person name="Magnuson J.K."/>
            <person name="James T.Y."/>
            <person name="O'Malley M.A."/>
            <person name="Stajich J.E."/>
            <person name="Spatafora J.W."/>
            <person name="Visel A."/>
            <person name="Grigoriev I.V."/>
        </authorList>
    </citation>
    <scope>NUCLEOTIDE SEQUENCE [LARGE SCALE GENOMIC DNA]</scope>
    <source>
        <strain evidence="9 10">PL171</strain>
    </source>
</reference>
<comment type="function">
    <text evidence="6">Participates in DNA repair and in chromosomal DNA replication.</text>
</comment>
<protein>
    <recommendedName>
        <fullName evidence="6">DNA polymerase epsilon subunit</fullName>
    </recommendedName>
    <alternativeName>
        <fullName evidence="6">DNA polymerase II subunit 2</fullName>
    </alternativeName>
</protein>
<name>A0A1Y2HV51_9FUNG</name>
<dbReference type="GO" id="GO:0042276">
    <property type="term" value="P:error-prone translesion synthesis"/>
    <property type="evidence" value="ECO:0007669"/>
    <property type="project" value="TreeGrafter"/>
</dbReference>
<keyword evidence="3 6" id="KW-0235">DNA replication</keyword>
<evidence type="ECO:0000259" key="8">
    <source>
        <dbReference type="Pfam" id="PF04042"/>
    </source>
</evidence>
<evidence type="ECO:0000256" key="7">
    <source>
        <dbReference type="SAM" id="MobiDB-lite"/>
    </source>
</evidence>
<evidence type="ECO:0000256" key="4">
    <source>
        <dbReference type="ARBA" id="ARBA00023125"/>
    </source>
</evidence>
<evidence type="ECO:0000313" key="9">
    <source>
        <dbReference type="EMBL" id="ORZ38488.1"/>
    </source>
</evidence>
<organism evidence="9 10">
    <name type="scientific">Catenaria anguillulae PL171</name>
    <dbReference type="NCBI Taxonomy" id="765915"/>
    <lineage>
        <taxon>Eukaryota</taxon>
        <taxon>Fungi</taxon>
        <taxon>Fungi incertae sedis</taxon>
        <taxon>Blastocladiomycota</taxon>
        <taxon>Blastocladiomycetes</taxon>
        <taxon>Blastocladiales</taxon>
        <taxon>Catenariaceae</taxon>
        <taxon>Catenaria</taxon>
    </lineage>
</organism>
<feature type="compositionally biased region" description="Low complexity" evidence="7">
    <location>
        <begin position="106"/>
        <end position="115"/>
    </location>
</feature>
<evidence type="ECO:0000256" key="1">
    <source>
        <dbReference type="ARBA" id="ARBA00004123"/>
    </source>
</evidence>
<sequence length="566" mass="62090">MTLHHHQQNGHQVQQSRRLIHRIFAKQYGLTLHVDAVDLLLHTLHQYGLLPIDPADHQGQDELDQTLHTIAAACPAKLDNVLQRLKNNANQSAYSSFGTPTPHNEPAQPQQQPAPTSSDAQDDIDLPSLLHILSAFHLPRWRYSPDSKAFLRIEKPSATPSAITPHAQAKPLVLRDRFELIRQRILRNPNFRPATFSSLALGGVGGTQAGAAASSRLLSLTPISALRGNEGRAFYLFGMLSRLDHGGKVFLEDGSASVELDLSQTSTGIGFFTETCFVIVQGTYTTDKVFFVHAISMPPAETRLATFEAFGQLDFLGAPVDVYDTAQLQAIEHQFAHNAIYVLSDVHLDHKPVRPFPGSYRDLWTALATMVAEFTTLTTCSTFVFVPGPTDPWNAHLHPRAPLPVTLVGKIMSKLARVELATSPCRVKYCTLEMVLGRGEYVGRMRRGDVVKVEKMRGARERAAAAALEKGKDKARPRPVMWDYDHVNRLYPLPHIVVAADAADTDAYVEEYAGVTVVNPGSFSHSGMRAAGAGVGGDEAGRFTYAKVVPGVRRVQLEAVYSSSGF</sequence>
<dbReference type="InterPro" id="IPR007185">
    <property type="entry name" value="DNA_pol_a/d/e_bsu"/>
</dbReference>
<comment type="caution">
    <text evidence="9">The sequence shown here is derived from an EMBL/GenBank/DDBJ whole genome shotgun (WGS) entry which is preliminary data.</text>
</comment>
<evidence type="ECO:0000256" key="2">
    <source>
        <dbReference type="ARBA" id="ARBA00009560"/>
    </source>
</evidence>
<keyword evidence="10" id="KW-1185">Reference proteome</keyword>
<dbReference type="PANTHER" id="PTHR12708:SF0">
    <property type="entry name" value="DNA POLYMERASE EPSILON SUBUNIT 2"/>
    <property type="match status" value="1"/>
</dbReference>
<dbReference type="Pfam" id="PF04042">
    <property type="entry name" value="DNA_pol_E_B"/>
    <property type="match status" value="1"/>
</dbReference>
<dbReference type="PANTHER" id="PTHR12708">
    <property type="entry name" value="DNA POLYMERASE EPSILON SUBUNIT B"/>
    <property type="match status" value="1"/>
</dbReference>
<evidence type="ECO:0000256" key="6">
    <source>
        <dbReference type="PIRNR" id="PIRNR000799"/>
    </source>
</evidence>
<dbReference type="AlphaFoldDB" id="A0A1Y2HV51"/>
<gene>
    <name evidence="9" type="ORF">BCR44DRAFT_1428360</name>
</gene>
<accession>A0A1Y2HV51</accession>
<dbReference type="Proteomes" id="UP000193411">
    <property type="component" value="Unassembled WGS sequence"/>
</dbReference>
<evidence type="ECO:0000256" key="5">
    <source>
        <dbReference type="ARBA" id="ARBA00023242"/>
    </source>
</evidence>
<dbReference type="PIRSF" id="PIRSF000799">
    <property type="entry name" value="DNA_pol_eps_2"/>
    <property type="match status" value="1"/>
</dbReference>